<comment type="caution">
    <text evidence="2">The sequence shown here is derived from an EMBL/GenBank/DDBJ whole genome shotgun (WGS) entry which is preliminary data.</text>
</comment>
<accession>A0A2T2X8X0</accession>
<sequence length="329" mass="37456">MEGIIESMPIRRNLVPLRLTEADHEYLRKVATAPSEDPRRIERALVLLAYAEGRPLTEIAKEYQLTLSKVRRCVDRALAFGPRSALDDVPRPGRPSRITPEARSWIVSLTFQNPQDLGYTESSWTERLLAHHIRNNARSLGHQSVSHISPGTISKIMADNPYMQHGPFYEGRHPENPAIPILHLAHPLSGPLMLLAGIHLETAQVWGIVRPQHTEAEFIEWLKLLDKKLPANHLIEVIVNPAPTRVATDIRAYLLATPNRFEFIFSPAHGAWLNLVESLFTKWINQVVISQPRLRPDTMAQVIEEYLDSINLDPVHFRWRGTPVGEDIW</sequence>
<dbReference type="AlphaFoldDB" id="A0A2T2X8X0"/>
<reference evidence="2 3" key="1">
    <citation type="journal article" date="2014" name="BMC Genomics">
        <title>Comparison of environmental and isolate Sulfobacillus genomes reveals diverse carbon, sulfur, nitrogen, and hydrogen metabolisms.</title>
        <authorList>
            <person name="Justice N.B."/>
            <person name="Norman A."/>
            <person name="Brown C.T."/>
            <person name="Singh A."/>
            <person name="Thomas B.C."/>
            <person name="Banfield J.F."/>
        </authorList>
    </citation>
    <scope>NUCLEOTIDE SEQUENCE [LARGE SCALE GENOMIC DNA]</scope>
    <source>
        <strain evidence="2">AMDSBA4</strain>
    </source>
</reference>
<evidence type="ECO:0000313" key="2">
    <source>
        <dbReference type="EMBL" id="PSR30940.1"/>
    </source>
</evidence>
<dbReference type="InterPro" id="IPR038717">
    <property type="entry name" value="Tc1-like_DDE_dom"/>
</dbReference>
<dbReference type="Pfam" id="PF13358">
    <property type="entry name" value="DDE_3"/>
    <property type="match status" value="1"/>
</dbReference>
<name>A0A2T2X8X0_9FIRM</name>
<gene>
    <name evidence="2" type="ORF">C7B46_17365</name>
</gene>
<organism evidence="2 3">
    <name type="scientific">Sulfobacillus benefaciens</name>
    <dbReference type="NCBI Taxonomy" id="453960"/>
    <lineage>
        <taxon>Bacteria</taxon>
        <taxon>Bacillati</taxon>
        <taxon>Bacillota</taxon>
        <taxon>Clostridia</taxon>
        <taxon>Eubacteriales</taxon>
        <taxon>Clostridiales Family XVII. Incertae Sedis</taxon>
        <taxon>Sulfobacillus</taxon>
    </lineage>
</organism>
<dbReference type="InterPro" id="IPR009057">
    <property type="entry name" value="Homeodomain-like_sf"/>
</dbReference>
<evidence type="ECO:0000313" key="3">
    <source>
        <dbReference type="Proteomes" id="UP000242972"/>
    </source>
</evidence>
<dbReference type="Pfam" id="PF13565">
    <property type="entry name" value="HTH_32"/>
    <property type="match status" value="1"/>
</dbReference>
<dbReference type="SUPFAM" id="SSF46689">
    <property type="entry name" value="Homeodomain-like"/>
    <property type="match status" value="1"/>
</dbReference>
<dbReference type="EMBL" id="PXYW01000071">
    <property type="protein sequence ID" value="PSR30940.1"/>
    <property type="molecule type" value="Genomic_DNA"/>
</dbReference>
<protein>
    <recommendedName>
        <fullName evidence="1">Tc1-like transposase DDE domain-containing protein</fullName>
    </recommendedName>
</protein>
<evidence type="ECO:0000259" key="1">
    <source>
        <dbReference type="Pfam" id="PF13358"/>
    </source>
</evidence>
<feature type="domain" description="Tc1-like transposase DDE" evidence="1">
    <location>
        <begin position="193"/>
        <end position="286"/>
    </location>
</feature>
<dbReference type="Proteomes" id="UP000242972">
    <property type="component" value="Unassembled WGS sequence"/>
</dbReference>
<proteinExistence type="predicted"/>